<dbReference type="OrthoDB" id="9903976at2"/>
<evidence type="ECO:0000313" key="3">
    <source>
        <dbReference type="Proteomes" id="UP000245166"/>
    </source>
</evidence>
<gene>
    <name evidence="2" type="ORF">C8046_02615</name>
</gene>
<dbReference type="EMBL" id="PYHR01000002">
    <property type="protein sequence ID" value="PWD49757.1"/>
    <property type="molecule type" value="Genomic_DNA"/>
</dbReference>
<evidence type="ECO:0000313" key="2">
    <source>
        <dbReference type="EMBL" id="PWD49757.1"/>
    </source>
</evidence>
<dbReference type="Proteomes" id="UP000245166">
    <property type="component" value="Unassembled WGS sequence"/>
</dbReference>
<name>A0A2U1ZS00_9MICO</name>
<accession>A0A2U1ZS00</accession>
<protein>
    <submittedName>
        <fullName evidence="2">Uncharacterized protein</fullName>
    </submittedName>
</protein>
<evidence type="ECO:0000256" key="1">
    <source>
        <dbReference type="SAM" id="MobiDB-lite"/>
    </source>
</evidence>
<sequence>MKAVWAVAGAAVAVAVLVQLGRARSAADSVARTMTTTGLVDALNRGVDEIRAVGGELAAAMREQEDRLSADLLAAPEDVAEARTHRAGRSARRQGRPAADPWDVDDEF</sequence>
<feature type="compositionally biased region" description="Basic residues" evidence="1">
    <location>
        <begin position="85"/>
        <end position="95"/>
    </location>
</feature>
<feature type="region of interest" description="Disordered" evidence="1">
    <location>
        <begin position="79"/>
        <end position="108"/>
    </location>
</feature>
<proteinExistence type="predicted"/>
<reference evidence="2 3" key="1">
    <citation type="submission" date="2018-03" db="EMBL/GenBank/DDBJ databases">
        <title>Genome assembly of novel Miniimonas species PCH200.</title>
        <authorList>
            <person name="Thakur V."/>
            <person name="Kumar V."/>
            <person name="Singh D."/>
        </authorList>
    </citation>
    <scope>NUCLEOTIDE SEQUENCE [LARGE SCALE GENOMIC DNA]</scope>
    <source>
        <strain evidence="2 3">PCH200</strain>
    </source>
</reference>
<dbReference type="AlphaFoldDB" id="A0A2U1ZS00"/>
<comment type="caution">
    <text evidence="2">The sequence shown here is derived from an EMBL/GenBank/DDBJ whole genome shotgun (WGS) entry which is preliminary data.</text>
</comment>
<keyword evidence="3" id="KW-1185">Reference proteome</keyword>
<organism evidence="2 3">
    <name type="scientific">Serinibacter arcticus</name>
    <dbReference type="NCBI Taxonomy" id="1655435"/>
    <lineage>
        <taxon>Bacteria</taxon>
        <taxon>Bacillati</taxon>
        <taxon>Actinomycetota</taxon>
        <taxon>Actinomycetes</taxon>
        <taxon>Micrococcales</taxon>
        <taxon>Beutenbergiaceae</taxon>
        <taxon>Serinibacter</taxon>
    </lineage>
</organism>
<dbReference type="RefSeq" id="WP_109228140.1">
    <property type="nucleotide sequence ID" value="NZ_PYHR01000002.1"/>
</dbReference>